<organism evidence="7 8">
    <name type="scientific">Aporhodopirellula aestuarii</name>
    <dbReference type="NCBI Taxonomy" id="2950107"/>
    <lineage>
        <taxon>Bacteria</taxon>
        <taxon>Pseudomonadati</taxon>
        <taxon>Planctomycetota</taxon>
        <taxon>Planctomycetia</taxon>
        <taxon>Pirellulales</taxon>
        <taxon>Pirellulaceae</taxon>
        <taxon>Aporhodopirellula</taxon>
    </lineage>
</organism>
<comment type="caution">
    <text evidence="7">The sequence shown here is derived from an EMBL/GenBank/DDBJ whole genome shotgun (WGS) entry which is preliminary data.</text>
</comment>
<evidence type="ECO:0000313" key="8">
    <source>
        <dbReference type="Proteomes" id="UP001202961"/>
    </source>
</evidence>
<keyword evidence="3 6" id="KW-0812">Transmembrane</keyword>
<evidence type="ECO:0000313" key="7">
    <source>
        <dbReference type="EMBL" id="MCM2371939.1"/>
    </source>
</evidence>
<gene>
    <name evidence="7" type="ORF">NB063_15145</name>
</gene>
<keyword evidence="4 6" id="KW-1133">Transmembrane helix</keyword>
<dbReference type="NCBIfam" id="TIGR01195">
    <property type="entry name" value="oadG_fam"/>
    <property type="match status" value="1"/>
</dbReference>
<comment type="subcellular location">
    <subcellularLocation>
        <location evidence="1">Cell membrane</location>
    </subcellularLocation>
</comment>
<feature type="transmembrane region" description="Helical" evidence="6">
    <location>
        <begin position="23"/>
        <end position="44"/>
    </location>
</feature>
<evidence type="ECO:0000256" key="5">
    <source>
        <dbReference type="ARBA" id="ARBA00023136"/>
    </source>
</evidence>
<evidence type="ECO:0000256" key="2">
    <source>
        <dbReference type="ARBA" id="ARBA00022475"/>
    </source>
</evidence>
<proteinExistence type="predicted"/>
<dbReference type="EMBL" id="JAMQBK010000039">
    <property type="protein sequence ID" value="MCM2371939.1"/>
    <property type="molecule type" value="Genomic_DNA"/>
</dbReference>
<name>A0ABT0U4U7_9BACT</name>
<dbReference type="InterPro" id="IPR005899">
    <property type="entry name" value="Na_pump_deCOase"/>
</dbReference>
<sequence length="138" mass="15178">MSMVMIAEASTSRFAPLFLETGFPLAIMGMVVVFMALTVLILIISSFPFAMRRLELVFPESNHHGAKPKKQSQPAPAVSDDGTIPAHILAVIAAAVAETESGPVRIVRTRHLTTSELAWTLEGRIRHHASHRLQTRNR</sequence>
<evidence type="ECO:0000256" key="4">
    <source>
        <dbReference type="ARBA" id="ARBA00022989"/>
    </source>
</evidence>
<accession>A0ABT0U4U7</accession>
<keyword evidence="8" id="KW-1185">Reference proteome</keyword>
<reference evidence="7 8" key="1">
    <citation type="journal article" date="2022" name="Syst. Appl. Microbiol.">
        <title>Rhodopirellula aestuarii sp. nov., a novel member of the genus Rhodopirellula isolated from brackish sediments collected in the Tagus River estuary, Portugal.</title>
        <authorList>
            <person name="Vitorino I.R."/>
            <person name="Klimek D."/>
            <person name="Calusinska M."/>
            <person name="Lobo-da-Cunha A."/>
            <person name="Vasconcelos V."/>
            <person name="Lage O.M."/>
        </authorList>
    </citation>
    <scope>NUCLEOTIDE SEQUENCE [LARGE SCALE GENOMIC DNA]</scope>
    <source>
        <strain evidence="7 8">ICT_H3.1</strain>
    </source>
</reference>
<keyword evidence="2" id="KW-1003">Cell membrane</keyword>
<evidence type="ECO:0000256" key="6">
    <source>
        <dbReference type="SAM" id="Phobius"/>
    </source>
</evidence>
<keyword evidence="5 6" id="KW-0472">Membrane</keyword>
<dbReference type="Pfam" id="PF04277">
    <property type="entry name" value="OAD_gamma"/>
    <property type="match status" value="1"/>
</dbReference>
<protein>
    <submittedName>
        <fullName evidence="7">OadG family protein</fullName>
    </submittedName>
</protein>
<evidence type="ECO:0000256" key="1">
    <source>
        <dbReference type="ARBA" id="ARBA00004236"/>
    </source>
</evidence>
<dbReference type="Proteomes" id="UP001202961">
    <property type="component" value="Unassembled WGS sequence"/>
</dbReference>
<evidence type="ECO:0000256" key="3">
    <source>
        <dbReference type="ARBA" id="ARBA00022692"/>
    </source>
</evidence>